<keyword evidence="2" id="KW-1185">Reference proteome</keyword>
<proteinExistence type="predicted"/>
<evidence type="ECO:0000313" key="1">
    <source>
        <dbReference type="EMBL" id="AYL98120.1"/>
    </source>
</evidence>
<dbReference type="RefSeq" id="WP_119406401.1">
    <property type="nucleotide sequence ID" value="NZ_CP032869.1"/>
</dbReference>
<gene>
    <name evidence="1" type="ORF">HYN43_023785</name>
</gene>
<sequence length="165" mass="18931">MKAQIKDIDVYFGCSAILGVKSWSTIIRYHQYQLHFDFDESELSNNNILKPKIDQKLMVHVVEHVLEHINAIKLKATALFTELHSQVYGPKSLSDDKGYFQPENIKLKKVSDIGGDGAGLVPHFEYDVHYCLESEIDILIDVYYTYRARFSNYNGLTLIGAWRTG</sequence>
<dbReference type="EMBL" id="CP032869">
    <property type="protein sequence ID" value="AYL98120.1"/>
    <property type="molecule type" value="Genomic_DNA"/>
</dbReference>
<name>A0A494VXC6_9SPHI</name>
<reference evidence="1 2" key="1">
    <citation type="submission" date="2018-10" db="EMBL/GenBank/DDBJ databases">
        <title>Genome sequencing of Mucilaginibacter sp. HYN0043.</title>
        <authorList>
            <person name="Kim M."/>
            <person name="Yi H."/>
        </authorList>
    </citation>
    <scope>NUCLEOTIDE SEQUENCE [LARGE SCALE GENOMIC DNA]</scope>
    <source>
        <strain evidence="1 2">HYN0043</strain>
    </source>
</reference>
<dbReference type="KEGG" id="muh:HYN43_023785"/>
<accession>A0A494VXC6</accession>
<organism evidence="1 2">
    <name type="scientific">Mucilaginibacter celer</name>
    <dbReference type="NCBI Taxonomy" id="2305508"/>
    <lineage>
        <taxon>Bacteria</taxon>
        <taxon>Pseudomonadati</taxon>
        <taxon>Bacteroidota</taxon>
        <taxon>Sphingobacteriia</taxon>
        <taxon>Sphingobacteriales</taxon>
        <taxon>Sphingobacteriaceae</taxon>
        <taxon>Mucilaginibacter</taxon>
    </lineage>
</organism>
<protein>
    <submittedName>
        <fullName evidence="1">Uncharacterized protein</fullName>
    </submittedName>
</protein>
<evidence type="ECO:0000313" key="2">
    <source>
        <dbReference type="Proteomes" id="UP000270046"/>
    </source>
</evidence>
<dbReference type="AlphaFoldDB" id="A0A494VXC6"/>
<dbReference type="Proteomes" id="UP000270046">
    <property type="component" value="Chromosome"/>
</dbReference>